<dbReference type="EMBL" id="AGBW02000572">
    <property type="protein sequence ID" value="OWR55768.1"/>
    <property type="molecule type" value="Genomic_DNA"/>
</dbReference>
<name>A0A212FPT0_DANPL</name>
<gene>
    <name evidence="1" type="ORF">KGM_208108</name>
</gene>
<dbReference type="KEGG" id="dpl:KGM_208108"/>
<evidence type="ECO:0000313" key="1">
    <source>
        <dbReference type="EMBL" id="OWR55768.1"/>
    </source>
</evidence>
<dbReference type="InParanoid" id="A0A212FPT0"/>
<sequence length="54" mass="6161">MPSDSIEWKTRLMWMERYPCISTALRSIAVGCSIPGQANRQRSKSPFGPCMEKK</sequence>
<comment type="caution">
    <text evidence="1">The sequence shown here is derived from an EMBL/GenBank/DDBJ whole genome shotgun (WGS) entry which is preliminary data.</text>
</comment>
<reference evidence="1 2" key="1">
    <citation type="journal article" date="2011" name="Cell">
        <title>The monarch butterfly genome yields insights into long-distance migration.</title>
        <authorList>
            <person name="Zhan S."/>
            <person name="Merlin C."/>
            <person name="Boore J.L."/>
            <person name="Reppert S.M."/>
        </authorList>
    </citation>
    <scope>NUCLEOTIDE SEQUENCE [LARGE SCALE GENOMIC DNA]</scope>
    <source>
        <strain evidence="1">F-2</strain>
    </source>
</reference>
<dbReference type="Proteomes" id="UP000007151">
    <property type="component" value="Unassembled WGS sequence"/>
</dbReference>
<accession>A0A212FPT0</accession>
<evidence type="ECO:0000313" key="2">
    <source>
        <dbReference type="Proteomes" id="UP000007151"/>
    </source>
</evidence>
<organism evidence="1 2">
    <name type="scientific">Danaus plexippus plexippus</name>
    <dbReference type="NCBI Taxonomy" id="278856"/>
    <lineage>
        <taxon>Eukaryota</taxon>
        <taxon>Metazoa</taxon>
        <taxon>Ecdysozoa</taxon>
        <taxon>Arthropoda</taxon>
        <taxon>Hexapoda</taxon>
        <taxon>Insecta</taxon>
        <taxon>Pterygota</taxon>
        <taxon>Neoptera</taxon>
        <taxon>Endopterygota</taxon>
        <taxon>Lepidoptera</taxon>
        <taxon>Glossata</taxon>
        <taxon>Ditrysia</taxon>
        <taxon>Papilionoidea</taxon>
        <taxon>Nymphalidae</taxon>
        <taxon>Danainae</taxon>
        <taxon>Danaini</taxon>
        <taxon>Danaina</taxon>
        <taxon>Danaus</taxon>
        <taxon>Danaus</taxon>
    </lineage>
</organism>
<protein>
    <submittedName>
        <fullName evidence="1">Uncharacterized protein</fullName>
    </submittedName>
</protein>
<keyword evidence="2" id="KW-1185">Reference proteome</keyword>
<dbReference type="AlphaFoldDB" id="A0A212FPT0"/>
<proteinExistence type="predicted"/>